<dbReference type="EMBL" id="UIHC01000005">
    <property type="protein sequence ID" value="SUZ31022.1"/>
    <property type="molecule type" value="Genomic_DNA"/>
</dbReference>
<dbReference type="Proteomes" id="UP000272908">
    <property type="component" value="Unassembled WGS sequence"/>
</dbReference>
<evidence type="ECO:0008006" key="3">
    <source>
        <dbReference type="Google" id="ProtNLM"/>
    </source>
</evidence>
<evidence type="ECO:0000313" key="2">
    <source>
        <dbReference type="Proteomes" id="UP000272908"/>
    </source>
</evidence>
<dbReference type="AlphaFoldDB" id="A0A3B0M4R6"/>
<proteinExistence type="predicted"/>
<organism evidence="1 2">
    <name type="scientific">Roseinatronobacter ekhonensis</name>
    <dbReference type="NCBI Taxonomy" id="254356"/>
    <lineage>
        <taxon>Bacteria</taxon>
        <taxon>Pseudomonadati</taxon>
        <taxon>Pseudomonadota</taxon>
        <taxon>Alphaproteobacteria</taxon>
        <taxon>Rhodobacterales</taxon>
        <taxon>Paracoccaceae</taxon>
        <taxon>Roseinatronobacter</taxon>
    </lineage>
</organism>
<keyword evidence="2" id="KW-1185">Reference proteome</keyword>
<evidence type="ECO:0000313" key="1">
    <source>
        <dbReference type="EMBL" id="SUZ31022.1"/>
    </source>
</evidence>
<name>A0A3B0M4R6_9RHOB</name>
<accession>A0A3B0M4R6</accession>
<sequence length="163" mass="18410">MRSFSSVWFWIVLALAWSSASQTIMGAPYDLIVKARRKGGEAAEDLNTIVGIFVRRRLTVVRRAGHWVLGFQVMVLTAVCIMAFGQAIEFAQALFLLFLPLVLTQFLAVRLAFRIEHDNMRDDRLQRALLRHRLLVQLIGVVAIFVTAVWGMLHVMSATVLSL</sequence>
<protein>
    <recommendedName>
        <fullName evidence="3">Component of SufBCD complex</fullName>
    </recommendedName>
</protein>
<gene>
    <name evidence="1" type="ORF">ROE7235_00754</name>
</gene>
<reference evidence="2" key="1">
    <citation type="submission" date="2018-08" db="EMBL/GenBank/DDBJ databases">
        <authorList>
            <person name="Rodrigo-Torres L."/>
            <person name="Arahal R. D."/>
            <person name="Lucena T."/>
        </authorList>
    </citation>
    <scope>NUCLEOTIDE SEQUENCE [LARGE SCALE GENOMIC DNA]</scope>
    <source>
        <strain evidence="2">CECT 7235</strain>
    </source>
</reference>